<dbReference type="Proteomes" id="UP000629468">
    <property type="component" value="Unassembled WGS sequence"/>
</dbReference>
<dbReference type="AlphaFoldDB" id="A0A8H7KGE9"/>
<evidence type="ECO:0000313" key="2">
    <source>
        <dbReference type="Proteomes" id="UP000629468"/>
    </source>
</evidence>
<accession>A0A8H7KGE9</accession>
<dbReference type="EMBL" id="JABXXO010000007">
    <property type="protein sequence ID" value="KAF7773114.1"/>
    <property type="molecule type" value="Genomic_DNA"/>
</dbReference>
<comment type="caution">
    <text evidence="1">The sequence shown here is derived from an EMBL/GenBank/DDBJ whole genome shotgun (WGS) entry which is preliminary data.</text>
</comment>
<name>A0A8H7KGE9_AGABI</name>
<gene>
    <name evidence="1" type="ORF">Agabi119p4_5281</name>
</gene>
<protein>
    <submittedName>
        <fullName evidence="1">Uncharacterized protein</fullName>
    </submittedName>
</protein>
<evidence type="ECO:0000313" key="1">
    <source>
        <dbReference type="EMBL" id="KAF7773114.1"/>
    </source>
</evidence>
<proteinExistence type="predicted"/>
<organism evidence="1 2">
    <name type="scientific">Agaricus bisporus var. burnettii</name>
    <dbReference type="NCBI Taxonomy" id="192524"/>
    <lineage>
        <taxon>Eukaryota</taxon>
        <taxon>Fungi</taxon>
        <taxon>Dikarya</taxon>
        <taxon>Basidiomycota</taxon>
        <taxon>Agaricomycotina</taxon>
        <taxon>Agaricomycetes</taxon>
        <taxon>Agaricomycetidae</taxon>
        <taxon>Agaricales</taxon>
        <taxon>Agaricineae</taxon>
        <taxon>Agaricaceae</taxon>
        <taxon>Agaricus</taxon>
    </lineage>
</organism>
<sequence length="568" mass="64043">MSSVSLRSPRLPAEILHDIVTSYLSPTADIQTLRTLSLTHSFLLNSTRIALFDTIQLSRHTLDDGVYPHLCSSLAKLLRASPHISGYIRKLVIIEGTIRNSWFGQTRYWVTSEKEDLPFILRTVAFGGQPENGDWRGIGLRSLEIFGCGRSIMDWSKFHVNLREAFVDVFDKGKLEDLRLIGLDNFPLRALRNTRSLRSICFGGMDSAISNIMLENAPYNDDHTPRPQVNFLNLSFEHNVVQGSTLINTLTHPTCPLDTSHLEHIVVNGSQHPNLQELFNHCQSDLKFLEIRTNEYPIPTPPSHISLSNLSSLHCLSLFVPVIDWDEVNPKPCPWLDHLLSTLCLSSTGDVNHSNTSTKLHHVSNSNLHTLQLIFDIDRIPLFERIDQTEWSNLNKQLLRLLRSRIVSRYAVVPDLDIKIYIYNDPVLCDACCSPSPPLDDAHMMDCPSFFKDPLVSYSSISCSCLSHSQPACFGTKDSTSEGRGDVEGQRGQLESAQIRKFLTRFLPVLEMDEGVAGIKIYRTDEIPGRMILQIPGENLIALYGHLNSFRPLLFRAFATHVASSYTI</sequence>
<reference evidence="1 2" key="1">
    <citation type="journal article" name="Sci. Rep.">
        <title>Telomere-to-telomere assembled and centromere annotated genomes of the two main subspecies of the button mushroom Agaricus bisporus reveal especially polymorphic chromosome ends.</title>
        <authorList>
            <person name="Sonnenberg A.S.M."/>
            <person name="Sedaghat-Telgerd N."/>
            <person name="Lavrijssen B."/>
            <person name="Ohm R.A."/>
            <person name="Hendrickx P.M."/>
            <person name="Scholtmeijer K."/>
            <person name="Baars J.J.P."/>
            <person name="van Peer A."/>
        </authorList>
    </citation>
    <scope>NUCLEOTIDE SEQUENCE [LARGE SCALE GENOMIC DNA]</scope>
    <source>
        <strain evidence="1 2">H119_p4</strain>
    </source>
</reference>